<dbReference type="PROSITE" id="PS00107">
    <property type="entry name" value="PROTEIN_KINASE_ATP"/>
    <property type="match status" value="1"/>
</dbReference>
<feature type="transmembrane region" description="Helical" evidence="7">
    <location>
        <begin position="524"/>
        <end position="545"/>
    </location>
</feature>
<evidence type="ECO:0000256" key="5">
    <source>
        <dbReference type="PROSITE-ProRule" id="PRU10141"/>
    </source>
</evidence>
<evidence type="ECO:0000256" key="6">
    <source>
        <dbReference type="SAM" id="MobiDB-lite"/>
    </source>
</evidence>
<dbReference type="Gene3D" id="1.10.510.10">
    <property type="entry name" value="Transferase(Phosphotransferase) domain 1"/>
    <property type="match status" value="1"/>
</dbReference>
<evidence type="ECO:0000256" key="1">
    <source>
        <dbReference type="ARBA" id="ARBA00022679"/>
    </source>
</evidence>
<dbReference type="GO" id="GO:0004674">
    <property type="term" value="F:protein serine/threonine kinase activity"/>
    <property type="evidence" value="ECO:0007669"/>
    <property type="project" value="UniProtKB-EC"/>
</dbReference>
<dbReference type="Gene3D" id="3.30.200.20">
    <property type="entry name" value="Phosphorylase Kinase, domain 1"/>
    <property type="match status" value="1"/>
</dbReference>
<dbReference type="PROSITE" id="PS50011">
    <property type="entry name" value="PROTEIN_KINASE_DOM"/>
    <property type="match status" value="1"/>
</dbReference>
<feature type="region of interest" description="Disordered" evidence="6">
    <location>
        <begin position="241"/>
        <end position="262"/>
    </location>
</feature>
<dbReference type="EC" id="2.7.11.1" evidence="9"/>
<dbReference type="GO" id="GO:0005524">
    <property type="term" value="F:ATP binding"/>
    <property type="evidence" value="ECO:0007669"/>
    <property type="project" value="UniProtKB-UniRule"/>
</dbReference>
<dbReference type="SMART" id="SM00220">
    <property type="entry name" value="S_TKc"/>
    <property type="match status" value="1"/>
</dbReference>
<evidence type="ECO:0000256" key="3">
    <source>
        <dbReference type="ARBA" id="ARBA00022777"/>
    </source>
</evidence>
<feature type="binding site" evidence="5">
    <location>
        <position position="124"/>
    </location>
    <ligand>
        <name>ATP</name>
        <dbReference type="ChEBI" id="CHEBI:30616"/>
    </ligand>
</feature>
<dbReference type="Pfam" id="PF00069">
    <property type="entry name" value="Pkinase"/>
    <property type="match status" value="1"/>
</dbReference>
<name>A0A5C6DI80_9BACT</name>
<proteinExistence type="predicted"/>
<keyword evidence="3 9" id="KW-0418">Kinase</keyword>
<keyword evidence="7" id="KW-1133">Transmembrane helix</keyword>
<sequence length="562" mass="61269">MDAHGDLGAEIPDDRVDLSELDDAFQLLASGSSGEQVESIAELFAASGTGGGDDEESIHKNAALLLRLAKHYSDRPPEVPIAADGHVIPKQIGRFSILREIGSGGFGVIYLARDEAIGRDVAIKLPRRDLIQDAVRRKQMIHEARTAGSLEHPGIIPIYESGCEGETVYLVSSYCEGPDLATWLGSQTERPSVIEIASFVSRLADAVAYAHGKGVIHRDIKPSNVLLALDVVGPDVVGPSESRSLEATATSKSEPPQSVPLSAYRPRLTDFGLAKFSDEPIVDTRSSLIIGTPLYMAPEQLLPDLGPITFQTDIYSIGVLLVELIDGKPPLSGKTYVEILSFFQDEPRKSIVYSDIPSDLRTIIDKCLSRTPENRYASADALSVDLAAFAAGETISARKMTWITRARVWCRDARRTREACVSTVAAMSALIVWVLYSISLVMGPWFPGDDPWTPAIQALAIIACINLPVLVLAVLGLRRKIWAMKVAMLLLLTGGVFVPLLIIGDFVGLLDPIYGPFPYFKKSFHALVLLISLSEAIYLSIGIYANRWNWKRHRPAKMATAR</sequence>
<dbReference type="PANTHER" id="PTHR43289">
    <property type="entry name" value="MITOGEN-ACTIVATED PROTEIN KINASE KINASE KINASE 20-RELATED"/>
    <property type="match status" value="1"/>
</dbReference>
<keyword evidence="1 9" id="KW-0808">Transferase</keyword>
<dbReference type="CDD" id="cd14014">
    <property type="entry name" value="STKc_PknB_like"/>
    <property type="match status" value="1"/>
</dbReference>
<feature type="domain" description="Protein kinase" evidence="8">
    <location>
        <begin position="95"/>
        <end position="389"/>
    </location>
</feature>
<dbReference type="InterPro" id="IPR017441">
    <property type="entry name" value="Protein_kinase_ATP_BS"/>
</dbReference>
<dbReference type="InterPro" id="IPR011009">
    <property type="entry name" value="Kinase-like_dom_sf"/>
</dbReference>
<feature type="compositionally biased region" description="Polar residues" evidence="6">
    <location>
        <begin position="241"/>
        <end position="260"/>
    </location>
</feature>
<protein>
    <submittedName>
        <fullName evidence="9">Serine/threonine-protein kinase PrkC</fullName>
        <ecNumber evidence="9">2.7.11.1</ecNumber>
    </submittedName>
</protein>
<keyword evidence="2 5" id="KW-0547">Nucleotide-binding</keyword>
<dbReference type="EMBL" id="SJPY01000009">
    <property type="protein sequence ID" value="TWU35784.1"/>
    <property type="molecule type" value="Genomic_DNA"/>
</dbReference>
<dbReference type="AlphaFoldDB" id="A0A5C6DI80"/>
<feature type="transmembrane region" description="Helical" evidence="7">
    <location>
        <begin position="455"/>
        <end position="475"/>
    </location>
</feature>
<evidence type="ECO:0000256" key="4">
    <source>
        <dbReference type="ARBA" id="ARBA00022840"/>
    </source>
</evidence>
<keyword evidence="10" id="KW-1185">Reference proteome</keyword>
<accession>A0A5C6DI80</accession>
<evidence type="ECO:0000256" key="7">
    <source>
        <dbReference type="SAM" id="Phobius"/>
    </source>
</evidence>
<dbReference type="PANTHER" id="PTHR43289:SF34">
    <property type="entry name" value="SERINE_THREONINE-PROTEIN KINASE YBDM-RELATED"/>
    <property type="match status" value="1"/>
</dbReference>
<evidence type="ECO:0000259" key="8">
    <source>
        <dbReference type="PROSITE" id="PS50011"/>
    </source>
</evidence>
<organism evidence="9 10">
    <name type="scientific">Novipirellula aureliae</name>
    <dbReference type="NCBI Taxonomy" id="2527966"/>
    <lineage>
        <taxon>Bacteria</taxon>
        <taxon>Pseudomonadati</taxon>
        <taxon>Planctomycetota</taxon>
        <taxon>Planctomycetia</taxon>
        <taxon>Pirellulales</taxon>
        <taxon>Pirellulaceae</taxon>
        <taxon>Novipirellula</taxon>
    </lineage>
</organism>
<feature type="transmembrane region" description="Helical" evidence="7">
    <location>
        <begin position="482"/>
        <end position="504"/>
    </location>
</feature>
<keyword evidence="7" id="KW-0812">Transmembrane</keyword>
<evidence type="ECO:0000256" key="2">
    <source>
        <dbReference type="ARBA" id="ARBA00022741"/>
    </source>
</evidence>
<evidence type="ECO:0000313" key="9">
    <source>
        <dbReference type="EMBL" id="TWU35784.1"/>
    </source>
</evidence>
<feature type="transmembrane region" description="Helical" evidence="7">
    <location>
        <begin position="419"/>
        <end position="443"/>
    </location>
</feature>
<keyword evidence="4 5" id="KW-0067">ATP-binding</keyword>
<keyword evidence="7" id="KW-0472">Membrane</keyword>
<dbReference type="Proteomes" id="UP000315471">
    <property type="component" value="Unassembled WGS sequence"/>
</dbReference>
<dbReference type="InterPro" id="IPR008271">
    <property type="entry name" value="Ser/Thr_kinase_AS"/>
</dbReference>
<dbReference type="InterPro" id="IPR000719">
    <property type="entry name" value="Prot_kinase_dom"/>
</dbReference>
<reference evidence="9 10" key="1">
    <citation type="submission" date="2019-02" db="EMBL/GenBank/DDBJ databases">
        <title>Deep-cultivation of Planctomycetes and their phenomic and genomic characterization uncovers novel biology.</title>
        <authorList>
            <person name="Wiegand S."/>
            <person name="Jogler M."/>
            <person name="Boedeker C."/>
            <person name="Pinto D."/>
            <person name="Vollmers J."/>
            <person name="Rivas-Marin E."/>
            <person name="Kohn T."/>
            <person name="Peeters S.H."/>
            <person name="Heuer A."/>
            <person name="Rast P."/>
            <person name="Oberbeckmann S."/>
            <person name="Bunk B."/>
            <person name="Jeske O."/>
            <person name="Meyerdierks A."/>
            <person name="Storesund J.E."/>
            <person name="Kallscheuer N."/>
            <person name="Luecker S."/>
            <person name="Lage O.M."/>
            <person name="Pohl T."/>
            <person name="Merkel B.J."/>
            <person name="Hornburger P."/>
            <person name="Mueller R.-W."/>
            <person name="Bruemmer F."/>
            <person name="Labrenz M."/>
            <person name="Spormann A.M."/>
            <person name="Op Den Camp H."/>
            <person name="Overmann J."/>
            <person name="Amann R."/>
            <person name="Jetten M.S.M."/>
            <person name="Mascher T."/>
            <person name="Medema M.H."/>
            <person name="Devos D.P."/>
            <person name="Kaster A.-K."/>
            <person name="Ovreas L."/>
            <person name="Rohde M."/>
            <person name="Galperin M.Y."/>
            <person name="Jogler C."/>
        </authorList>
    </citation>
    <scope>NUCLEOTIDE SEQUENCE [LARGE SCALE GENOMIC DNA]</scope>
    <source>
        <strain evidence="9 10">Q31b</strain>
    </source>
</reference>
<comment type="caution">
    <text evidence="9">The sequence shown here is derived from an EMBL/GenBank/DDBJ whole genome shotgun (WGS) entry which is preliminary data.</text>
</comment>
<evidence type="ECO:0000313" key="10">
    <source>
        <dbReference type="Proteomes" id="UP000315471"/>
    </source>
</evidence>
<gene>
    <name evidence="9" type="primary">prkC_14</name>
    <name evidence="9" type="ORF">Q31b_52190</name>
</gene>
<dbReference type="SUPFAM" id="SSF56112">
    <property type="entry name" value="Protein kinase-like (PK-like)"/>
    <property type="match status" value="1"/>
</dbReference>
<dbReference type="PROSITE" id="PS00108">
    <property type="entry name" value="PROTEIN_KINASE_ST"/>
    <property type="match status" value="1"/>
</dbReference>